<keyword evidence="2" id="KW-1185">Reference proteome</keyword>
<name>A0ABD2A0J4_VESSQ</name>
<gene>
    <name evidence="1" type="ORF">V1478_016686</name>
</gene>
<reference evidence="1 2" key="1">
    <citation type="journal article" date="2024" name="Ann. Entomol. Soc. Am.">
        <title>Genomic analyses of the southern and eastern yellowjacket wasps (Hymenoptera: Vespidae) reveal evolutionary signatures of social life.</title>
        <authorList>
            <person name="Catto M.A."/>
            <person name="Caine P.B."/>
            <person name="Orr S.E."/>
            <person name="Hunt B.G."/>
            <person name="Goodisman M.A.D."/>
        </authorList>
    </citation>
    <scope>NUCLEOTIDE SEQUENCE [LARGE SCALE GENOMIC DNA]</scope>
    <source>
        <strain evidence="1">233</strain>
        <tissue evidence="1">Head and thorax</tissue>
    </source>
</reference>
<evidence type="ECO:0000313" key="2">
    <source>
        <dbReference type="Proteomes" id="UP001607302"/>
    </source>
</evidence>
<sequence length="137" mass="16262">MIVDISETKFLPLRRHYLSVQCQSVNEAWLDDVPYCEEEKEEEHVMIDVTAAKRKEKRKKYMCEPVGEGEWRWRIIPIAAVGRTHRGRLVTFRMIILSKNICLHHQRGKIHLKRERISLEDARHGRGLFSQGRIESR</sequence>
<dbReference type="AlphaFoldDB" id="A0ABD2A0J4"/>
<comment type="caution">
    <text evidence="1">The sequence shown here is derived from an EMBL/GenBank/DDBJ whole genome shotgun (WGS) entry which is preliminary data.</text>
</comment>
<proteinExistence type="predicted"/>
<dbReference type="EMBL" id="JAUDFV010000157">
    <property type="protein sequence ID" value="KAL2714129.1"/>
    <property type="molecule type" value="Genomic_DNA"/>
</dbReference>
<dbReference type="Proteomes" id="UP001607302">
    <property type="component" value="Unassembled WGS sequence"/>
</dbReference>
<organism evidence="1 2">
    <name type="scientific">Vespula squamosa</name>
    <name type="common">Southern yellow jacket</name>
    <name type="synonym">Wasp</name>
    <dbReference type="NCBI Taxonomy" id="30214"/>
    <lineage>
        <taxon>Eukaryota</taxon>
        <taxon>Metazoa</taxon>
        <taxon>Ecdysozoa</taxon>
        <taxon>Arthropoda</taxon>
        <taxon>Hexapoda</taxon>
        <taxon>Insecta</taxon>
        <taxon>Pterygota</taxon>
        <taxon>Neoptera</taxon>
        <taxon>Endopterygota</taxon>
        <taxon>Hymenoptera</taxon>
        <taxon>Apocrita</taxon>
        <taxon>Aculeata</taxon>
        <taxon>Vespoidea</taxon>
        <taxon>Vespidae</taxon>
        <taxon>Vespinae</taxon>
        <taxon>Vespula</taxon>
    </lineage>
</organism>
<evidence type="ECO:0000313" key="1">
    <source>
        <dbReference type="EMBL" id="KAL2714129.1"/>
    </source>
</evidence>
<accession>A0ABD2A0J4</accession>
<protein>
    <submittedName>
        <fullName evidence="1">Uncharacterized protein</fullName>
    </submittedName>
</protein>